<dbReference type="Gene3D" id="3.30.200.20">
    <property type="entry name" value="Phosphorylase Kinase, domain 1"/>
    <property type="match status" value="1"/>
</dbReference>
<feature type="compositionally biased region" description="Low complexity" evidence="5">
    <location>
        <begin position="389"/>
        <end position="409"/>
    </location>
</feature>
<dbReference type="PROSITE" id="PS50011">
    <property type="entry name" value="PROTEIN_KINASE_DOM"/>
    <property type="match status" value="1"/>
</dbReference>
<feature type="compositionally biased region" description="Pro residues" evidence="5">
    <location>
        <begin position="366"/>
        <end position="388"/>
    </location>
</feature>
<reference evidence="7 8" key="1">
    <citation type="submission" date="2023-12" db="EMBL/GenBank/DDBJ databases">
        <title>the genome sequence of Hyalangium sp. s54d21.</title>
        <authorList>
            <person name="Zhang X."/>
        </authorList>
    </citation>
    <scope>NUCLEOTIDE SEQUENCE [LARGE SCALE GENOMIC DNA]</scope>
    <source>
        <strain evidence="8">s54d21</strain>
    </source>
</reference>
<dbReference type="PANTHER" id="PTHR43289">
    <property type="entry name" value="MITOGEN-ACTIVATED PROTEIN KINASE KINASE KINASE 20-RELATED"/>
    <property type="match status" value="1"/>
</dbReference>
<keyword evidence="2" id="KW-0547">Nucleotide-binding</keyword>
<keyword evidence="8" id="KW-1185">Reference proteome</keyword>
<dbReference type="InterPro" id="IPR000719">
    <property type="entry name" value="Prot_kinase_dom"/>
</dbReference>
<comment type="caution">
    <text evidence="7">The sequence shown here is derived from an EMBL/GenBank/DDBJ whole genome shotgun (WGS) entry which is preliminary data.</text>
</comment>
<feature type="compositionally biased region" description="Low complexity" evidence="5">
    <location>
        <begin position="438"/>
        <end position="453"/>
    </location>
</feature>
<evidence type="ECO:0000256" key="4">
    <source>
        <dbReference type="ARBA" id="ARBA00022840"/>
    </source>
</evidence>
<feature type="region of interest" description="Disordered" evidence="5">
    <location>
        <begin position="362"/>
        <end position="457"/>
    </location>
</feature>
<proteinExistence type="predicted"/>
<evidence type="ECO:0000313" key="8">
    <source>
        <dbReference type="Proteomes" id="UP001291309"/>
    </source>
</evidence>
<gene>
    <name evidence="7" type="ORF">SYV04_38085</name>
</gene>
<keyword evidence="4" id="KW-0067">ATP-binding</keyword>
<dbReference type="PANTHER" id="PTHR43289:SF6">
    <property type="entry name" value="SERINE_THREONINE-PROTEIN KINASE NEKL-3"/>
    <property type="match status" value="1"/>
</dbReference>
<evidence type="ECO:0000313" key="7">
    <source>
        <dbReference type="EMBL" id="MDY7232261.1"/>
    </source>
</evidence>
<name>A0ABU5HG85_9BACT</name>
<dbReference type="InterPro" id="IPR008266">
    <property type="entry name" value="Tyr_kinase_AS"/>
</dbReference>
<organism evidence="7 8">
    <name type="scientific">Hyalangium rubrum</name>
    <dbReference type="NCBI Taxonomy" id="3103134"/>
    <lineage>
        <taxon>Bacteria</taxon>
        <taxon>Pseudomonadati</taxon>
        <taxon>Myxococcota</taxon>
        <taxon>Myxococcia</taxon>
        <taxon>Myxococcales</taxon>
        <taxon>Cystobacterineae</taxon>
        <taxon>Archangiaceae</taxon>
        <taxon>Hyalangium</taxon>
    </lineage>
</organism>
<dbReference type="InterPro" id="IPR011009">
    <property type="entry name" value="Kinase-like_dom_sf"/>
</dbReference>
<dbReference type="CDD" id="cd14014">
    <property type="entry name" value="STKc_PknB_like"/>
    <property type="match status" value="1"/>
</dbReference>
<dbReference type="Gene3D" id="1.10.510.10">
    <property type="entry name" value="Transferase(Phosphotransferase) domain 1"/>
    <property type="match status" value="1"/>
</dbReference>
<dbReference type="RefSeq" id="WP_321550976.1">
    <property type="nucleotide sequence ID" value="NZ_JAXIVS010000019.1"/>
</dbReference>
<evidence type="ECO:0000256" key="5">
    <source>
        <dbReference type="SAM" id="MobiDB-lite"/>
    </source>
</evidence>
<dbReference type="EC" id="2.7.11.1" evidence="7"/>
<protein>
    <submittedName>
        <fullName evidence="7">Serine/threonine-protein kinase</fullName>
        <ecNumber evidence="7">2.7.11.1</ecNumber>
    </submittedName>
</protein>
<dbReference type="PROSITE" id="PS00109">
    <property type="entry name" value="PROTEIN_KINASE_TYR"/>
    <property type="match status" value="1"/>
</dbReference>
<evidence type="ECO:0000256" key="3">
    <source>
        <dbReference type="ARBA" id="ARBA00022777"/>
    </source>
</evidence>
<evidence type="ECO:0000256" key="1">
    <source>
        <dbReference type="ARBA" id="ARBA00022679"/>
    </source>
</evidence>
<dbReference type="Proteomes" id="UP001291309">
    <property type="component" value="Unassembled WGS sequence"/>
</dbReference>
<evidence type="ECO:0000256" key="2">
    <source>
        <dbReference type="ARBA" id="ARBA00022741"/>
    </source>
</evidence>
<keyword evidence="1 7" id="KW-0808">Transferase</keyword>
<dbReference type="EMBL" id="JAXIVS010000019">
    <property type="protein sequence ID" value="MDY7232261.1"/>
    <property type="molecule type" value="Genomic_DNA"/>
</dbReference>
<accession>A0ABU5HG85</accession>
<feature type="domain" description="Protein kinase" evidence="6">
    <location>
        <begin position="13"/>
        <end position="279"/>
    </location>
</feature>
<evidence type="ECO:0000259" key="6">
    <source>
        <dbReference type="PROSITE" id="PS50011"/>
    </source>
</evidence>
<dbReference type="SUPFAM" id="SSF56112">
    <property type="entry name" value="Protein kinase-like (PK-like)"/>
    <property type="match status" value="1"/>
</dbReference>
<dbReference type="GO" id="GO:0004674">
    <property type="term" value="F:protein serine/threonine kinase activity"/>
    <property type="evidence" value="ECO:0007669"/>
    <property type="project" value="UniProtKB-EC"/>
</dbReference>
<dbReference type="Pfam" id="PF00069">
    <property type="entry name" value="Pkinase"/>
    <property type="match status" value="1"/>
</dbReference>
<sequence>MSSLQPGTVVGRYRVVRLIAQGGMAEVYRAEQTLTGDISRPVALKVIRPEYSESADFREMFLDEARTACTLSHPNIVHIYEVGEADGLLYMAMELVPGAPLSVVARALHTRGERLTDEGLLAVGIFTCAALEAVHATKGLVHRDVSPQNILLSPKGMLKLIDFGIAQAATNRNFTQAGTTKGKAGYFSPEQAMGKKLDGRSDLFSLGITLYQLAAGTTPLDVSSNVSERHAALVKGKWESLERVSPGLPQGFYTVVGRALQVRPEDRYADAATMREELEAVALARGLSVGPSSLAGYVQEQAGAFSVIPTGVKRLRPSVVNVPSVPSRTSVPTVLARPQVRAALGVVTALLLVGGGLAAWQLSQEPKPPPQEARTPPPVPEPPKPEAPPAMAAAEAAPAPASEPVVAAEAPRDSEEDLVAPLKPGRERSRRETRRPAKPVVAAPAPTEEAAPAEPVPEEVLTGEGTLRIRATISGPVEVKLPGRPRERLPVSIQRMPAGRHAADFFMEDGRTARCRLVVRPDRRTIIAFNGKTCPTE</sequence>
<keyword evidence="3 7" id="KW-0418">Kinase</keyword>